<dbReference type="GO" id="GO:0005829">
    <property type="term" value="C:cytosol"/>
    <property type="evidence" value="ECO:0007669"/>
    <property type="project" value="TreeGrafter"/>
</dbReference>
<name>A0A0A0N4U5_STRRN</name>
<evidence type="ECO:0000313" key="5">
    <source>
        <dbReference type="Proteomes" id="UP000281594"/>
    </source>
</evidence>
<dbReference type="HOGENOM" id="CLU_027853_3_2_11"/>
<reference evidence="4 5" key="1">
    <citation type="journal article" date="2018" name="J. Biol. Chem.">
        <title>Discovery of the actinoplanic acid pathway in Streptomyces rapamycinicus reveals a genetically conserved synergism with rapamycin.</title>
        <authorList>
            <person name="Mrak P."/>
            <person name="Krastel P."/>
            <person name="Pivk Lukancic P."/>
            <person name="Tao J."/>
            <person name="Pistorius D."/>
            <person name="Moore C.M."/>
        </authorList>
    </citation>
    <scope>NUCLEOTIDE SEQUENCE [LARGE SCALE GENOMIC DNA]</scope>
    <source>
        <strain evidence="4 5">NRRL 5491</strain>
    </source>
</reference>
<proteinExistence type="predicted"/>
<dbReference type="eggNOG" id="COG2141">
    <property type="taxonomic scope" value="Bacteria"/>
</dbReference>
<evidence type="ECO:0000256" key="2">
    <source>
        <dbReference type="ARBA" id="ARBA00023033"/>
    </source>
</evidence>
<dbReference type="PANTHER" id="PTHR30137">
    <property type="entry name" value="LUCIFERASE-LIKE MONOOXYGENASE"/>
    <property type="match status" value="1"/>
</dbReference>
<keyword evidence="1" id="KW-0560">Oxidoreductase</keyword>
<dbReference type="PANTHER" id="PTHR30137:SF8">
    <property type="entry name" value="BLR5498 PROTEIN"/>
    <property type="match status" value="1"/>
</dbReference>
<dbReference type="Gene3D" id="3.20.20.30">
    <property type="entry name" value="Luciferase-like domain"/>
    <property type="match status" value="1"/>
</dbReference>
<dbReference type="GO" id="GO:0016705">
    <property type="term" value="F:oxidoreductase activity, acting on paired donors, with incorporation or reduction of molecular oxygen"/>
    <property type="evidence" value="ECO:0007669"/>
    <property type="project" value="InterPro"/>
</dbReference>
<evidence type="ECO:0000259" key="3">
    <source>
        <dbReference type="Pfam" id="PF00296"/>
    </source>
</evidence>
<dbReference type="SUPFAM" id="SSF51679">
    <property type="entry name" value="Bacterial luciferase-like"/>
    <property type="match status" value="1"/>
</dbReference>
<gene>
    <name evidence="4" type="ORF">D3C57_143130</name>
</gene>
<feature type="domain" description="Luciferase-like" evidence="3">
    <location>
        <begin position="1"/>
        <end position="301"/>
    </location>
</feature>
<dbReference type="GO" id="GO:0004497">
    <property type="term" value="F:monooxygenase activity"/>
    <property type="evidence" value="ECO:0007669"/>
    <property type="project" value="UniProtKB-KW"/>
</dbReference>
<comment type="caution">
    <text evidence="4">The sequence shown here is derived from an EMBL/GenBank/DDBJ whole genome shotgun (WGS) entry which is preliminary data.</text>
</comment>
<dbReference type="KEGG" id="src:M271_00560"/>
<dbReference type="AlphaFoldDB" id="A0A0A0N4U5"/>
<accession>A0A0A0N4U5</accession>
<sequence>MKFGILLTSVYDRATPAARQRDEHAELVRTADQAGFSLMVAGQHFLGAELRYFQPVPWLTYMSQHAPSMDVATGIVLLSMVNPVDMAEQMSTLDVLTDGRVRFGVGLGYSPHEFDAFGVRKGERVARFEESLALIRRLWSGEKVTSEGRFVSVHEAQPAVQPVQVGGPPVWIGGQAAGAVKRAATRGDAWYSPPFPTHAQLYEMSRLFTETREAAGVAPAAEFPVRRELLIADSREDAMEAALVRYRARYETYRKWGLKGQNTPVEKSGEELREDIEQRFILGSPEECAAGLHKLGDEIGMTHFVYKPHWPGLPHAEAMRQLDRFGSEVVPLLRS</sequence>
<evidence type="ECO:0000256" key="1">
    <source>
        <dbReference type="ARBA" id="ARBA00023002"/>
    </source>
</evidence>
<dbReference type="RefSeq" id="WP_020865147.1">
    <property type="nucleotide sequence ID" value="NC_022785.1"/>
</dbReference>
<dbReference type="STRING" id="1343740.M271_00560"/>
<dbReference type="EMBL" id="QYCY01000002">
    <property type="protein sequence ID" value="RLV76170.1"/>
    <property type="molecule type" value="Genomic_DNA"/>
</dbReference>
<dbReference type="InterPro" id="IPR050766">
    <property type="entry name" value="Bact_Lucif_Oxidored"/>
</dbReference>
<dbReference type="InterPro" id="IPR011251">
    <property type="entry name" value="Luciferase-like_dom"/>
</dbReference>
<evidence type="ECO:0000313" key="4">
    <source>
        <dbReference type="EMBL" id="RLV76170.1"/>
    </source>
</evidence>
<dbReference type="InterPro" id="IPR036661">
    <property type="entry name" value="Luciferase-like_sf"/>
</dbReference>
<keyword evidence="2" id="KW-0503">Monooxygenase</keyword>
<dbReference type="Proteomes" id="UP000281594">
    <property type="component" value="Unassembled WGS sequence"/>
</dbReference>
<protein>
    <recommendedName>
        <fullName evidence="3">Luciferase-like domain-containing protein</fullName>
    </recommendedName>
</protein>
<dbReference type="Pfam" id="PF00296">
    <property type="entry name" value="Bac_luciferase"/>
    <property type="match status" value="1"/>
</dbReference>
<organism evidence="4 5">
    <name type="scientific">Streptomyces rapamycinicus (strain ATCC 29253 / DSM 41530 / NRRL 5491 / AYB-994)</name>
    <name type="common">Streptomyces hygroscopicus (strain ATCC 29253)</name>
    <dbReference type="NCBI Taxonomy" id="1343740"/>
    <lineage>
        <taxon>Bacteria</taxon>
        <taxon>Bacillati</taxon>
        <taxon>Actinomycetota</taxon>
        <taxon>Actinomycetes</taxon>
        <taxon>Kitasatosporales</taxon>
        <taxon>Streptomycetaceae</taxon>
        <taxon>Streptomyces</taxon>
        <taxon>Streptomyces violaceusniger group</taxon>
    </lineage>
</organism>